<sequence length="379" mass="40939">MKPAVIKVGLGTTMVEPGLTGGRLDGIGVYTRALMQHLPATGCEVAPFSWPRLRQGDAGISIGQAFPQSFETATLIDLVTPGAHRVHMPADIFHVTDYRVVRMDCPVVASLHDALPIKHPEWCNPRLRRLKNWLQARAARKADHVIALSHFAIDELVECFGVDERRISVVPCGVDEEWLTAPEPQAVRATLDAYSLQPGYFFFVGTLQPRKNVERLLEAYLALPAPLRAERGLVIVGAPGARSEALVASIRAAQAAGENVVWLDRLTDYGQLRDLYAGAGVFVFPSLYEGYGIPVLEAFASNVPVVASNTTSLPEVAGDAALLVDPLSSGAIADAMCILATDGVVRARCIAAGRARAEQLTWQNTARLTAEVYRAVLSQ</sequence>
<evidence type="ECO:0000313" key="4">
    <source>
        <dbReference type="EMBL" id="TXF96221.1"/>
    </source>
</evidence>
<keyword evidence="5" id="KW-1185">Reference proteome</keyword>
<evidence type="ECO:0000313" key="5">
    <source>
        <dbReference type="Proteomes" id="UP000321413"/>
    </source>
</evidence>
<accession>A0A5C7G178</accession>
<gene>
    <name evidence="4" type="ORF">FVD38_25115</name>
</gene>
<keyword evidence="1 4" id="KW-0808">Transferase</keyword>
<dbReference type="Pfam" id="PF13439">
    <property type="entry name" value="Glyco_transf_4"/>
    <property type="match status" value="1"/>
</dbReference>
<dbReference type="EMBL" id="VPFD01000043">
    <property type="protein sequence ID" value="TXF96221.1"/>
    <property type="molecule type" value="Genomic_DNA"/>
</dbReference>
<evidence type="ECO:0000256" key="1">
    <source>
        <dbReference type="ARBA" id="ARBA00022679"/>
    </source>
</evidence>
<dbReference type="Pfam" id="PF00534">
    <property type="entry name" value="Glycos_transf_1"/>
    <property type="match status" value="1"/>
</dbReference>
<dbReference type="GO" id="GO:0016757">
    <property type="term" value="F:glycosyltransferase activity"/>
    <property type="evidence" value="ECO:0007669"/>
    <property type="project" value="InterPro"/>
</dbReference>
<dbReference type="CDD" id="cd03809">
    <property type="entry name" value="GT4_MtfB-like"/>
    <property type="match status" value="1"/>
</dbReference>
<dbReference type="SUPFAM" id="SSF53756">
    <property type="entry name" value="UDP-Glycosyltransferase/glycogen phosphorylase"/>
    <property type="match status" value="1"/>
</dbReference>
<feature type="domain" description="Glycosyl transferase family 1" evidence="2">
    <location>
        <begin position="198"/>
        <end position="355"/>
    </location>
</feature>
<evidence type="ECO:0000259" key="2">
    <source>
        <dbReference type="Pfam" id="PF00534"/>
    </source>
</evidence>
<comment type="caution">
    <text evidence="4">The sequence shown here is derived from an EMBL/GenBank/DDBJ whole genome shotgun (WGS) entry which is preliminary data.</text>
</comment>
<organism evidence="4 5">
    <name type="scientific">Massilia arenae</name>
    <dbReference type="NCBI Taxonomy" id="2603288"/>
    <lineage>
        <taxon>Bacteria</taxon>
        <taxon>Pseudomonadati</taxon>
        <taxon>Pseudomonadota</taxon>
        <taxon>Betaproteobacteria</taxon>
        <taxon>Burkholderiales</taxon>
        <taxon>Oxalobacteraceae</taxon>
        <taxon>Telluria group</taxon>
        <taxon>Massilia</taxon>
    </lineage>
</organism>
<dbReference type="InterPro" id="IPR001296">
    <property type="entry name" value="Glyco_trans_1"/>
</dbReference>
<dbReference type="Proteomes" id="UP000321413">
    <property type="component" value="Unassembled WGS sequence"/>
</dbReference>
<reference evidence="4 5" key="1">
    <citation type="submission" date="2019-08" db="EMBL/GenBank/DDBJ databases">
        <title>Massilia golmudensis sp. nov., isolated from sand in the Qinghai-Tibetan Plateau.</title>
        <authorList>
            <person name="Zhang B."/>
        </authorList>
    </citation>
    <scope>NUCLEOTIDE SEQUENCE [LARGE SCALE GENOMIC DNA]</scope>
    <source>
        <strain evidence="4 5">GEM5</strain>
    </source>
</reference>
<dbReference type="PANTHER" id="PTHR46401">
    <property type="entry name" value="GLYCOSYLTRANSFERASE WBBK-RELATED"/>
    <property type="match status" value="1"/>
</dbReference>
<evidence type="ECO:0000259" key="3">
    <source>
        <dbReference type="Pfam" id="PF13439"/>
    </source>
</evidence>
<dbReference type="PANTHER" id="PTHR46401:SF2">
    <property type="entry name" value="GLYCOSYLTRANSFERASE WBBK-RELATED"/>
    <property type="match status" value="1"/>
</dbReference>
<dbReference type="RefSeq" id="WP_147937299.1">
    <property type="nucleotide sequence ID" value="NZ_VPFD01000043.1"/>
</dbReference>
<protein>
    <submittedName>
        <fullName evidence="4">Glycosyltransferase family 4 protein</fullName>
    </submittedName>
</protein>
<dbReference type="Gene3D" id="3.40.50.2000">
    <property type="entry name" value="Glycogen Phosphorylase B"/>
    <property type="match status" value="2"/>
</dbReference>
<dbReference type="InterPro" id="IPR028098">
    <property type="entry name" value="Glyco_trans_4-like_N"/>
</dbReference>
<feature type="domain" description="Glycosyltransferase subfamily 4-like N-terminal" evidence="3">
    <location>
        <begin position="25"/>
        <end position="177"/>
    </location>
</feature>
<dbReference type="AlphaFoldDB" id="A0A5C7G178"/>
<proteinExistence type="predicted"/>
<name>A0A5C7G178_9BURK</name>